<sequence length="40" mass="4608">MAHALRKGRVNKEQWDDCMVVVSSRVLLTKQLQIILTNVL</sequence>
<accession>A0AAV3UWJ9</accession>
<dbReference type="Proteomes" id="UP000006320">
    <property type="component" value="Unassembled WGS sequence"/>
</dbReference>
<organism evidence="1 2">
    <name type="scientific">Paraglaciecola chathamensis S18K6</name>
    <dbReference type="NCBI Taxonomy" id="1127672"/>
    <lineage>
        <taxon>Bacteria</taxon>
        <taxon>Pseudomonadati</taxon>
        <taxon>Pseudomonadota</taxon>
        <taxon>Gammaproteobacteria</taxon>
        <taxon>Alteromonadales</taxon>
        <taxon>Alteromonadaceae</taxon>
        <taxon>Paraglaciecola</taxon>
    </lineage>
</organism>
<reference evidence="1 2" key="1">
    <citation type="journal article" date="2017" name="Antonie Van Leeuwenhoek">
        <title>Rhizobium rhizosphaerae sp. nov., a novel species isolated from rice rhizosphere.</title>
        <authorList>
            <person name="Zhao J.J."/>
            <person name="Zhang J."/>
            <person name="Zhang R.J."/>
            <person name="Zhang C.W."/>
            <person name="Yin H.Q."/>
            <person name="Zhang X.X."/>
        </authorList>
    </citation>
    <scope>NUCLEOTIDE SEQUENCE [LARGE SCALE GENOMIC DNA]</scope>
    <source>
        <strain evidence="1 2">S18K6</strain>
    </source>
</reference>
<protein>
    <recommendedName>
        <fullName evidence="3">Transposase</fullName>
    </recommendedName>
</protein>
<dbReference type="EMBL" id="BAEM01000022">
    <property type="protein sequence ID" value="GAC09426.1"/>
    <property type="molecule type" value="Genomic_DNA"/>
</dbReference>
<gene>
    <name evidence="1" type="ORF">GCHA_1467</name>
</gene>
<proteinExistence type="predicted"/>
<evidence type="ECO:0008006" key="3">
    <source>
        <dbReference type="Google" id="ProtNLM"/>
    </source>
</evidence>
<dbReference type="AlphaFoldDB" id="A0AAV3UWJ9"/>
<comment type="caution">
    <text evidence="1">The sequence shown here is derived from an EMBL/GenBank/DDBJ whole genome shotgun (WGS) entry which is preliminary data.</text>
</comment>
<evidence type="ECO:0000313" key="1">
    <source>
        <dbReference type="EMBL" id="GAC09426.1"/>
    </source>
</evidence>
<evidence type="ECO:0000313" key="2">
    <source>
        <dbReference type="Proteomes" id="UP000006320"/>
    </source>
</evidence>
<name>A0AAV3UWJ9_9ALTE</name>